<dbReference type="InterPro" id="IPR010869">
    <property type="entry name" value="DUF1501"/>
</dbReference>
<accession>A0A517P4I2</accession>
<dbReference type="SUPFAM" id="SSF53649">
    <property type="entry name" value="Alkaline phosphatase-like"/>
    <property type="match status" value="1"/>
</dbReference>
<protein>
    <recommendedName>
        <fullName evidence="3">Sulfatase</fullName>
    </recommendedName>
</protein>
<dbReference type="PANTHER" id="PTHR43737">
    <property type="entry name" value="BLL7424 PROTEIN"/>
    <property type="match status" value="1"/>
</dbReference>
<dbReference type="Pfam" id="PF07394">
    <property type="entry name" value="DUF1501"/>
    <property type="match status" value="1"/>
</dbReference>
<dbReference type="InterPro" id="IPR017850">
    <property type="entry name" value="Alkaline_phosphatase_core_sf"/>
</dbReference>
<gene>
    <name evidence="1" type="ORF">CA12_03420</name>
</gene>
<evidence type="ECO:0000313" key="2">
    <source>
        <dbReference type="Proteomes" id="UP000318741"/>
    </source>
</evidence>
<dbReference type="InterPro" id="IPR006311">
    <property type="entry name" value="TAT_signal"/>
</dbReference>
<dbReference type="OrthoDB" id="127333at2"/>
<dbReference type="Gene3D" id="3.40.720.10">
    <property type="entry name" value="Alkaline Phosphatase, subunit A"/>
    <property type="match status" value="1"/>
</dbReference>
<dbReference type="PANTHER" id="PTHR43737:SF1">
    <property type="entry name" value="DUF1501 DOMAIN-CONTAINING PROTEIN"/>
    <property type="match status" value="1"/>
</dbReference>
<dbReference type="AlphaFoldDB" id="A0A517P4I2"/>
<dbReference type="Proteomes" id="UP000318741">
    <property type="component" value="Chromosome"/>
</dbReference>
<dbReference type="EMBL" id="CP036265">
    <property type="protein sequence ID" value="QDT14271.1"/>
    <property type="molecule type" value="Genomic_DNA"/>
</dbReference>
<dbReference type="PROSITE" id="PS51318">
    <property type="entry name" value="TAT"/>
    <property type="match status" value="1"/>
</dbReference>
<evidence type="ECO:0008006" key="3">
    <source>
        <dbReference type="Google" id="ProtNLM"/>
    </source>
</evidence>
<dbReference type="KEGG" id="acaf:CA12_03420"/>
<dbReference type="RefSeq" id="WP_145356971.1">
    <property type="nucleotide sequence ID" value="NZ_CP036265.1"/>
</dbReference>
<sequence length="481" mass="52564">MTAPRLTTRRNFFQDAACGVGAIALADLLARDGKLTSAAEPQARPGLHHEPKAKQLIHIFLGGGLSHVDSFDYKPELETLHDKEMPDSFGTADVFNGKVGRLHRSHYRFAQRGRSGLWVSDLFPGIAEVADELTVIRSMTAETANHIPGIFQANTGFRQMGFPTMGAWLSYGLGTENENLPSFVVLPDSRGIPNAAGGAFNWSAGFLPAEHQGVPFNTRGGPPILDLNPAGGASDEVQQARLELLGALNELHMQEQAETDPLVARIHSYELAARMQRTIPEAMELASEPKHVQKLYGIDRNECRDVGRNCLAARRLIQRGVRTVQIWTGDGVSWDAHDDVTGKGYKSHTGEALRVDRPIAGLIQDLRAQGMLDSTLVMLTTEFGRTPFAQASKGTLSRGRDHHPQGFTNVLVGAGLKPGYAYGATDELGYAAVENPVTTYDMHATILHLLGIDHERLTFYHNGIERRLTNVHGHVIKDILA</sequence>
<keyword evidence="2" id="KW-1185">Reference proteome</keyword>
<reference evidence="1 2" key="1">
    <citation type="submission" date="2019-02" db="EMBL/GenBank/DDBJ databases">
        <title>Deep-cultivation of Planctomycetes and their phenomic and genomic characterization uncovers novel biology.</title>
        <authorList>
            <person name="Wiegand S."/>
            <person name="Jogler M."/>
            <person name="Boedeker C."/>
            <person name="Pinto D."/>
            <person name="Vollmers J."/>
            <person name="Rivas-Marin E."/>
            <person name="Kohn T."/>
            <person name="Peeters S.H."/>
            <person name="Heuer A."/>
            <person name="Rast P."/>
            <person name="Oberbeckmann S."/>
            <person name="Bunk B."/>
            <person name="Jeske O."/>
            <person name="Meyerdierks A."/>
            <person name="Storesund J.E."/>
            <person name="Kallscheuer N."/>
            <person name="Luecker S."/>
            <person name="Lage O.M."/>
            <person name="Pohl T."/>
            <person name="Merkel B.J."/>
            <person name="Hornburger P."/>
            <person name="Mueller R.-W."/>
            <person name="Bruemmer F."/>
            <person name="Labrenz M."/>
            <person name="Spormann A.M."/>
            <person name="Op den Camp H."/>
            <person name="Overmann J."/>
            <person name="Amann R."/>
            <person name="Jetten M.S.M."/>
            <person name="Mascher T."/>
            <person name="Medema M.H."/>
            <person name="Devos D.P."/>
            <person name="Kaster A.-K."/>
            <person name="Ovreas L."/>
            <person name="Rohde M."/>
            <person name="Galperin M.Y."/>
            <person name="Jogler C."/>
        </authorList>
    </citation>
    <scope>NUCLEOTIDE SEQUENCE [LARGE SCALE GENOMIC DNA]</scope>
    <source>
        <strain evidence="1 2">CA12</strain>
    </source>
</reference>
<proteinExistence type="predicted"/>
<organism evidence="1 2">
    <name type="scientific">Alienimonas californiensis</name>
    <dbReference type="NCBI Taxonomy" id="2527989"/>
    <lineage>
        <taxon>Bacteria</taxon>
        <taxon>Pseudomonadati</taxon>
        <taxon>Planctomycetota</taxon>
        <taxon>Planctomycetia</taxon>
        <taxon>Planctomycetales</taxon>
        <taxon>Planctomycetaceae</taxon>
        <taxon>Alienimonas</taxon>
    </lineage>
</organism>
<name>A0A517P4I2_9PLAN</name>
<evidence type="ECO:0000313" key="1">
    <source>
        <dbReference type="EMBL" id="QDT14271.1"/>
    </source>
</evidence>